<dbReference type="RefSeq" id="YP_001883332.1">
    <property type="nucleotide sequence ID" value="NC_010671.1"/>
</dbReference>
<sequence>MFGSWLVDMQRYVRDNSYGPPAIRVLQLHGITYGIIDPYGYYVMNDSDSIYLLRDRNIAIKFSVRDGNVVTSIVHLVDGATMGFIDGLMTNPPSSATRIEKYVLYTSTMPQRYSVIELLNRCLDMGILGLG</sequence>
<evidence type="ECO:0000313" key="1">
    <source>
        <dbReference type="EMBL" id="ACD03463.1"/>
    </source>
</evidence>
<organismHost>
    <name type="scientific">Musca domestica</name>
    <name type="common">House fly</name>
    <dbReference type="NCBI Taxonomy" id="7370"/>
</organismHost>
<dbReference type="GeneID" id="6295441"/>
<gene>
    <name evidence="1" type="ORF">MdSGHV004</name>
</gene>
<keyword evidence="2" id="KW-1185">Reference proteome</keyword>
<dbReference type="EMBL" id="EU522111">
    <property type="protein sequence ID" value="ACD03463.1"/>
    <property type="molecule type" value="Genomic_DNA"/>
</dbReference>
<dbReference type="Proteomes" id="UP000011274">
    <property type="component" value="Segment"/>
</dbReference>
<evidence type="ECO:0000313" key="2">
    <source>
        <dbReference type="Proteomes" id="UP000011274"/>
    </source>
</evidence>
<accession>B2YFY1</accession>
<proteinExistence type="predicted"/>
<protein>
    <submittedName>
        <fullName evidence="1">Uncharacterized protein</fullName>
    </submittedName>
</protein>
<organism evidence="1 2">
    <name type="scientific">Musca hytrovirus</name>
    <name type="common">isolate Musca domestica/United States/Boucias/-</name>
    <name type="synonym">MHV</name>
    <dbReference type="NCBI Taxonomy" id="523909"/>
    <lineage>
        <taxon>Viruses</taxon>
        <taxon>Viruses incertae sedis</taxon>
        <taxon>Naldaviricetes</taxon>
        <taxon>Lefavirales</taxon>
        <taxon>Hytrosaviridae</taxon>
        <taxon>Muscavirus</taxon>
        <taxon>Muscavirus musdomesticae</taxon>
    </lineage>
</organism>
<dbReference type="KEGG" id="vg:6295441"/>
<reference evidence="1 2" key="1">
    <citation type="journal article" date="2008" name="Virology">
        <title>Sequence analysis of a non-classified, non-occluded DNA virus that causes salivary gland hypertrophy of Musca domestica, MdSGHV.</title>
        <authorList>
            <person name="Garcia-Maruniak A."/>
            <person name="Maruniak J.E."/>
            <person name="Farmerie W."/>
            <person name="Boucias D.G."/>
        </authorList>
    </citation>
    <scope>NUCLEOTIDE SEQUENCE [LARGE SCALE GENOMIC DNA]</scope>
    <source>
        <strain evidence="2">Isolate Musca domestica/United States/Boucias/-</strain>
    </source>
</reference>
<name>B2YFY1_MHVB</name>